<comment type="caution">
    <text evidence="1">The sequence shown here is derived from an EMBL/GenBank/DDBJ whole genome shotgun (WGS) entry which is preliminary data.</text>
</comment>
<gene>
    <name evidence="1" type="ORF">J4Q44_G00167900</name>
</gene>
<sequence>MCPGSLTSVTDPEELNSYLSRNVSSILSITAGVLQLLPQRPGLRRSVVNISSPFALQDCLPGCCTVQGRLPER</sequence>
<evidence type="ECO:0000313" key="2">
    <source>
        <dbReference type="Proteomes" id="UP001356427"/>
    </source>
</evidence>
<evidence type="ECO:0000313" key="1">
    <source>
        <dbReference type="EMBL" id="KAK6313443.1"/>
    </source>
</evidence>
<dbReference type="Proteomes" id="UP001356427">
    <property type="component" value="Unassembled WGS sequence"/>
</dbReference>
<reference evidence="1 2" key="1">
    <citation type="submission" date="2021-04" db="EMBL/GenBank/DDBJ databases">
        <authorList>
            <person name="De Guttry C."/>
            <person name="Zahm M."/>
            <person name="Klopp C."/>
            <person name="Cabau C."/>
            <person name="Louis A."/>
            <person name="Berthelot C."/>
            <person name="Parey E."/>
            <person name="Roest Crollius H."/>
            <person name="Montfort J."/>
            <person name="Robinson-Rechavi M."/>
            <person name="Bucao C."/>
            <person name="Bouchez O."/>
            <person name="Gislard M."/>
            <person name="Lluch J."/>
            <person name="Milhes M."/>
            <person name="Lampietro C."/>
            <person name="Lopez Roques C."/>
            <person name="Donnadieu C."/>
            <person name="Braasch I."/>
            <person name="Desvignes T."/>
            <person name="Postlethwait J."/>
            <person name="Bobe J."/>
            <person name="Wedekind C."/>
            <person name="Guiguen Y."/>
        </authorList>
    </citation>
    <scope>NUCLEOTIDE SEQUENCE [LARGE SCALE GENOMIC DNA]</scope>
    <source>
        <strain evidence="1">Cs_M1</strain>
        <tissue evidence="1">Blood</tissue>
    </source>
</reference>
<name>A0AAN8QWI8_9TELE</name>
<dbReference type="EMBL" id="JAGTTL010000014">
    <property type="protein sequence ID" value="KAK6313443.1"/>
    <property type="molecule type" value="Genomic_DNA"/>
</dbReference>
<organism evidence="1 2">
    <name type="scientific">Coregonus suidteri</name>
    <dbReference type="NCBI Taxonomy" id="861788"/>
    <lineage>
        <taxon>Eukaryota</taxon>
        <taxon>Metazoa</taxon>
        <taxon>Chordata</taxon>
        <taxon>Craniata</taxon>
        <taxon>Vertebrata</taxon>
        <taxon>Euteleostomi</taxon>
        <taxon>Actinopterygii</taxon>
        <taxon>Neopterygii</taxon>
        <taxon>Teleostei</taxon>
        <taxon>Protacanthopterygii</taxon>
        <taxon>Salmoniformes</taxon>
        <taxon>Salmonidae</taxon>
        <taxon>Coregoninae</taxon>
        <taxon>Coregonus</taxon>
    </lineage>
</organism>
<proteinExistence type="predicted"/>
<accession>A0AAN8QWI8</accession>
<keyword evidence="2" id="KW-1185">Reference proteome</keyword>
<protein>
    <submittedName>
        <fullName evidence="1">Uncharacterized protein</fullName>
    </submittedName>
</protein>
<dbReference type="AlphaFoldDB" id="A0AAN8QWI8"/>